<name>A0A7R9PU66_9ACAR</name>
<keyword evidence="3" id="KW-1185">Reference proteome</keyword>
<dbReference type="AlphaFoldDB" id="A0A7R9PU66"/>
<accession>A0A7R9PU66</accession>
<feature type="compositionally biased region" description="Gly residues" evidence="1">
    <location>
        <begin position="39"/>
        <end position="59"/>
    </location>
</feature>
<organism evidence="2">
    <name type="scientific">Medioppia subpectinata</name>
    <dbReference type="NCBI Taxonomy" id="1979941"/>
    <lineage>
        <taxon>Eukaryota</taxon>
        <taxon>Metazoa</taxon>
        <taxon>Ecdysozoa</taxon>
        <taxon>Arthropoda</taxon>
        <taxon>Chelicerata</taxon>
        <taxon>Arachnida</taxon>
        <taxon>Acari</taxon>
        <taxon>Acariformes</taxon>
        <taxon>Sarcoptiformes</taxon>
        <taxon>Oribatida</taxon>
        <taxon>Brachypylina</taxon>
        <taxon>Oppioidea</taxon>
        <taxon>Oppiidae</taxon>
        <taxon>Medioppia</taxon>
    </lineage>
</organism>
<dbReference type="SUPFAM" id="SSF81321">
    <property type="entry name" value="Family A G protein-coupled receptor-like"/>
    <property type="match status" value="1"/>
</dbReference>
<reference evidence="2" key="1">
    <citation type="submission" date="2020-11" db="EMBL/GenBank/DDBJ databases">
        <authorList>
            <person name="Tran Van P."/>
        </authorList>
    </citation>
    <scope>NUCLEOTIDE SEQUENCE</scope>
</reference>
<dbReference type="Gene3D" id="1.20.1070.10">
    <property type="entry name" value="Rhodopsin 7-helix transmembrane proteins"/>
    <property type="match status" value="1"/>
</dbReference>
<dbReference type="OrthoDB" id="5952899at2759"/>
<evidence type="ECO:0000256" key="1">
    <source>
        <dbReference type="SAM" id="MobiDB-lite"/>
    </source>
</evidence>
<gene>
    <name evidence="2" type="ORF">OSB1V03_LOCUS928</name>
</gene>
<evidence type="ECO:0000313" key="3">
    <source>
        <dbReference type="Proteomes" id="UP000759131"/>
    </source>
</evidence>
<evidence type="ECO:0000313" key="2">
    <source>
        <dbReference type="EMBL" id="CAD7620442.1"/>
    </source>
</evidence>
<proteinExistence type="predicted"/>
<dbReference type="Proteomes" id="UP000759131">
    <property type="component" value="Unassembled WGS sequence"/>
</dbReference>
<dbReference type="EMBL" id="OC854808">
    <property type="protein sequence ID" value="CAD7620442.1"/>
    <property type="molecule type" value="Genomic_DNA"/>
</dbReference>
<feature type="region of interest" description="Disordered" evidence="1">
    <location>
        <begin position="36"/>
        <end position="71"/>
    </location>
</feature>
<sequence length="104" mass="10745">MSSVCYNPFIYCWLNESFRKGSTKFLLILFKCSTKAKASGGGGNVGGSNGGTGAGGNGQTGAHEPLTSPVTGHEIIGDDKLQTTVTTHLSPKHSEANNCQIASV</sequence>
<dbReference type="EMBL" id="CAJPIZ010000233">
    <property type="protein sequence ID" value="CAG2100872.1"/>
    <property type="molecule type" value="Genomic_DNA"/>
</dbReference>
<protein>
    <submittedName>
        <fullName evidence="2">Uncharacterized protein</fullName>
    </submittedName>
</protein>